<evidence type="ECO:0000256" key="1">
    <source>
        <dbReference type="ARBA" id="ARBA00023015"/>
    </source>
</evidence>
<keyword evidence="1" id="KW-0805">Transcription regulation</keyword>
<dbReference type="Proteomes" id="UP000248021">
    <property type="component" value="Unassembled WGS sequence"/>
</dbReference>
<accession>A0A2V3TRP2</accession>
<dbReference type="Pfam" id="PF01418">
    <property type="entry name" value="HTH_6"/>
    <property type="match status" value="1"/>
</dbReference>
<name>A0A2V3TRP2_9HYPH</name>
<gene>
    <name evidence="6" type="ORF">C7450_12322</name>
</gene>
<keyword evidence="3" id="KW-0804">Transcription</keyword>
<organism evidence="6 7">
    <name type="scientific">Chelatococcus asaccharovorans</name>
    <dbReference type="NCBI Taxonomy" id="28210"/>
    <lineage>
        <taxon>Bacteria</taxon>
        <taxon>Pseudomonadati</taxon>
        <taxon>Pseudomonadota</taxon>
        <taxon>Alphaproteobacteria</taxon>
        <taxon>Hyphomicrobiales</taxon>
        <taxon>Chelatococcaceae</taxon>
        <taxon>Chelatococcus</taxon>
    </lineage>
</organism>
<dbReference type="GO" id="GO:0003677">
    <property type="term" value="F:DNA binding"/>
    <property type="evidence" value="ECO:0007669"/>
    <property type="project" value="UniProtKB-KW"/>
</dbReference>
<dbReference type="InterPro" id="IPR001347">
    <property type="entry name" value="SIS_dom"/>
</dbReference>
<evidence type="ECO:0000259" key="5">
    <source>
        <dbReference type="PROSITE" id="PS51464"/>
    </source>
</evidence>
<dbReference type="EMBL" id="QJJK01000023">
    <property type="protein sequence ID" value="PXW50750.1"/>
    <property type="molecule type" value="Genomic_DNA"/>
</dbReference>
<comment type="caution">
    <text evidence="6">The sequence shown here is derived from an EMBL/GenBank/DDBJ whole genome shotgun (WGS) entry which is preliminary data.</text>
</comment>
<dbReference type="PROSITE" id="PS51464">
    <property type="entry name" value="SIS"/>
    <property type="match status" value="1"/>
</dbReference>
<dbReference type="InterPro" id="IPR047640">
    <property type="entry name" value="RpiR-like"/>
</dbReference>
<sequence length="302" mass="32828">MEQIFHSRGRQVKVEEAFILMSPALSREHARSAYEGFVTRLRDRAEALPKRLRQVADFALSHPDDMALLTAAQVAQRAGVQASTLVRFAQALDFSGFSELQQVFRARLRQQFPDYRERIESLRGEGAAGPDMARVLLEGFVAASRNSLAQLEASVIHTDIDRATDLLAGAQSIVLVGARRMFPVVSYLAYAFGKLGIRAVLVDQIAGLGAEQAFVARADDVLLAVSCAPYTPEIIDIAADAHRRGVPVIALTDGPLSPLARNCLLWLEVQEADYGAFRSMAATFALAMTLAVATAEKAQADD</sequence>
<dbReference type="OrthoDB" id="9814005at2"/>
<dbReference type="PANTHER" id="PTHR30514">
    <property type="entry name" value="GLUCOKINASE"/>
    <property type="match status" value="1"/>
</dbReference>
<dbReference type="Gene3D" id="1.10.10.10">
    <property type="entry name" value="Winged helix-like DNA-binding domain superfamily/Winged helix DNA-binding domain"/>
    <property type="match status" value="1"/>
</dbReference>
<feature type="domain" description="HTH rpiR-type" evidence="4">
    <location>
        <begin position="35"/>
        <end position="111"/>
    </location>
</feature>
<dbReference type="InterPro" id="IPR046348">
    <property type="entry name" value="SIS_dom_sf"/>
</dbReference>
<evidence type="ECO:0000259" key="4">
    <source>
        <dbReference type="PROSITE" id="PS51071"/>
    </source>
</evidence>
<feature type="domain" description="SIS" evidence="5">
    <location>
        <begin position="163"/>
        <end position="302"/>
    </location>
</feature>
<evidence type="ECO:0000313" key="6">
    <source>
        <dbReference type="EMBL" id="PXW50750.1"/>
    </source>
</evidence>
<keyword evidence="2" id="KW-0238">DNA-binding</keyword>
<dbReference type="GO" id="GO:0003700">
    <property type="term" value="F:DNA-binding transcription factor activity"/>
    <property type="evidence" value="ECO:0007669"/>
    <property type="project" value="InterPro"/>
</dbReference>
<dbReference type="Pfam" id="PF01380">
    <property type="entry name" value="SIS"/>
    <property type="match status" value="1"/>
</dbReference>
<dbReference type="GO" id="GO:0097367">
    <property type="term" value="F:carbohydrate derivative binding"/>
    <property type="evidence" value="ECO:0007669"/>
    <property type="project" value="InterPro"/>
</dbReference>
<reference evidence="6 7" key="1">
    <citation type="submission" date="2018-05" db="EMBL/GenBank/DDBJ databases">
        <title>Genomic Encyclopedia of Type Strains, Phase IV (KMG-IV): sequencing the most valuable type-strain genomes for metagenomic binning, comparative biology and taxonomic classification.</title>
        <authorList>
            <person name="Goeker M."/>
        </authorList>
    </citation>
    <scope>NUCLEOTIDE SEQUENCE [LARGE SCALE GENOMIC DNA]</scope>
    <source>
        <strain evidence="6 7">DSM 6462</strain>
    </source>
</reference>
<dbReference type="InterPro" id="IPR009057">
    <property type="entry name" value="Homeodomain-like_sf"/>
</dbReference>
<proteinExistence type="predicted"/>
<dbReference type="InterPro" id="IPR035472">
    <property type="entry name" value="RpiR-like_SIS"/>
</dbReference>
<keyword evidence="7" id="KW-1185">Reference proteome</keyword>
<dbReference type="AlphaFoldDB" id="A0A2V3TRP2"/>
<dbReference type="PANTHER" id="PTHR30514:SF20">
    <property type="entry name" value="TRANSCRIPTIONAL REGULATOR"/>
    <property type="match status" value="1"/>
</dbReference>
<dbReference type="InterPro" id="IPR000281">
    <property type="entry name" value="HTH_RpiR"/>
</dbReference>
<protein>
    <submittedName>
        <fullName evidence="6">RpiR family transcriptional regulator</fullName>
    </submittedName>
</protein>
<evidence type="ECO:0000256" key="3">
    <source>
        <dbReference type="ARBA" id="ARBA00023163"/>
    </source>
</evidence>
<evidence type="ECO:0000313" key="7">
    <source>
        <dbReference type="Proteomes" id="UP000248021"/>
    </source>
</evidence>
<dbReference type="SUPFAM" id="SSF46689">
    <property type="entry name" value="Homeodomain-like"/>
    <property type="match status" value="1"/>
</dbReference>
<evidence type="ECO:0000256" key="2">
    <source>
        <dbReference type="ARBA" id="ARBA00023125"/>
    </source>
</evidence>
<dbReference type="Gene3D" id="3.40.50.10490">
    <property type="entry name" value="Glucose-6-phosphate isomerase like protein, domain 1"/>
    <property type="match status" value="1"/>
</dbReference>
<dbReference type="CDD" id="cd05013">
    <property type="entry name" value="SIS_RpiR"/>
    <property type="match status" value="1"/>
</dbReference>
<dbReference type="PROSITE" id="PS51071">
    <property type="entry name" value="HTH_RPIR"/>
    <property type="match status" value="1"/>
</dbReference>
<dbReference type="GO" id="GO:1901135">
    <property type="term" value="P:carbohydrate derivative metabolic process"/>
    <property type="evidence" value="ECO:0007669"/>
    <property type="project" value="InterPro"/>
</dbReference>
<dbReference type="SUPFAM" id="SSF53697">
    <property type="entry name" value="SIS domain"/>
    <property type="match status" value="1"/>
</dbReference>
<dbReference type="InterPro" id="IPR036388">
    <property type="entry name" value="WH-like_DNA-bd_sf"/>
</dbReference>